<gene>
    <name evidence="1" type="ORF">BDY19DRAFT_616237</name>
</gene>
<dbReference type="EMBL" id="MU274954">
    <property type="protein sequence ID" value="KAI0083759.1"/>
    <property type="molecule type" value="Genomic_DNA"/>
</dbReference>
<organism evidence="1 2">
    <name type="scientific">Irpex rosettiformis</name>
    <dbReference type="NCBI Taxonomy" id="378272"/>
    <lineage>
        <taxon>Eukaryota</taxon>
        <taxon>Fungi</taxon>
        <taxon>Dikarya</taxon>
        <taxon>Basidiomycota</taxon>
        <taxon>Agaricomycotina</taxon>
        <taxon>Agaricomycetes</taxon>
        <taxon>Polyporales</taxon>
        <taxon>Irpicaceae</taxon>
        <taxon>Irpex</taxon>
    </lineage>
</organism>
<proteinExistence type="predicted"/>
<comment type="caution">
    <text evidence="1">The sequence shown here is derived from an EMBL/GenBank/DDBJ whole genome shotgun (WGS) entry which is preliminary data.</text>
</comment>
<dbReference type="Proteomes" id="UP001055072">
    <property type="component" value="Unassembled WGS sequence"/>
</dbReference>
<evidence type="ECO:0000313" key="2">
    <source>
        <dbReference type="Proteomes" id="UP001055072"/>
    </source>
</evidence>
<reference evidence="1" key="1">
    <citation type="journal article" date="2021" name="Environ. Microbiol.">
        <title>Gene family expansions and transcriptome signatures uncover fungal adaptations to wood decay.</title>
        <authorList>
            <person name="Hage H."/>
            <person name="Miyauchi S."/>
            <person name="Viragh M."/>
            <person name="Drula E."/>
            <person name="Min B."/>
            <person name="Chaduli D."/>
            <person name="Navarro D."/>
            <person name="Favel A."/>
            <person name="Norest M."/>
            <person name="Lesage-Meessen L."/>
            <person name="Balint B."/>
            <person name="Merenyi Z."/>
            <person name="de Eugenio L."/>
            <person name="Morin E."/>
            <person name="Martinez A.T."/>
            <person name="Baldrian P."/>
            <person name="Stursova M."/>
            <person name="Martinez M.J."/>
            <person name="Novotny C."/>
            <person name="Magnuson J.K."/>
            <person name="Spatafora J.W."/>
            <person name="Maurice S."/>
            <person name="Pangilinan J."/>
            <person name="Andreopoulos W."/>
            <person name="LaButti K."/>
            <person name="Hundley H."/>
            <person name="Na H."/>
            <person name="Kuo A."/>
            <person name="Barry K."/>
            <person name="Lipzen A."/>
            <person name="Henrissat B."/>
            <person name="Riley R."/>
            <person name="Ahrendt S."/>
            <person name="Nagy L.G."/>
            <person name="Grigoriev I.V."/>
            <person name="Martin F."/>
            <person name="Rosso M.N."/>
        </authorList>
    </citation>
    <scope>NUCLEOTIDE SEQUENCE</scope>
    <source>
        <strain evidence="1">CBS 384.51</strain>
    </source>
</reference>
<keyword evidence="2" id="KW-1185">Reference proteome</keyword>
<name>A0ACB8TP35_9APHY</name>
<protein>
    <submittedName>
        <fullName evidence="1">Uncharacterized protein</fullName>
    </submittedName>
</protein>
<evidence type="ECO:0000313" key="1">
    <source>
        <dbReference type="EMBL" id="KAI0083759.1"/>
    </source>
</evidence>
<sequence>MMTCWVPLALDACLWFFVLNDDDEITEMNQYWDLVNLDSMCIAKGRTLGETFRRSGLHINIRHFTVPSWSEKSHELLHSKYPRTLHRSKSPASGLLRLSDELINLIFGHVGRLSDAACLCLVDGRLLAIGFTRVLQLQKLMFADWTDDRVVCLGGSVRDDDFPESLQELVQKRLEGWPTINPADFTNRFHFLVSNTFIIVDESNDRRRYSHERQDLGADGDSYKMLVTPRYESSHPWVLCNLSKGEYVQATAVAALTGNDGSTPFITGAFNLGHALLSRICWSSDGSIAMGYRGELHRGPWSGDRFEVTTVDKLQTGVEWKNISGEVVDVLSKISLYEYDNILQDPQDL</sequence>
<accession>A0ACB8TP35</accession>